<dbReference type="Proteomes" id="UP000298337">
    <property type="component" value="Unassembled WGS sequence"/>
</dbReference>
<dbReference type="EMBL" id="SRLA01000005">
    <property type="protein sequence ID" value="TGE04757.1"/>
    <property type="molecule type" value="Genomic_DNA"/>
</dbReference>
<evidence type="ECO:0000313" key="2">
    <source>
        <dbReference type="Proteomes" id="UP000298337"/>
    </source>
</evidence>
<comment type="caution">
    <text evidence="1">The sequence shown here is derived from an EMBL/GenBank/DDBJ whole genome shotgun (WGS) entry which is preliminary data.</text>
</comment>
<organism evidence="1 2">
    <name type="scientific">Hymenobacter fodinae</name>
    <dbReference type="NCBI Taxonomy" id="2510796"/>
    <lineage>
        <taxon>Bacteria</taxon>
        <taxon>Pseudomonadati</taxon>
        <taxon>Bacteroidota</taxon>
        <taxon>Cytophagia</taxon>
        <taxon>Cytophagales</taxon>
        <taxon>Hymenobacteraceae</taxon>
        <taxon>Hymenobacter</taxon>
    </lineage>
</organism>
<accession>A0A4Z0P1Y9</accession>
<dbReference type="OrthoDB" id="883351at2"/>
<keyword evidence="2" id="KW-1185">Reference proteome</keyword>
<proteinExistence type="predicted"/>
<sequence>MAVAYTEEIASRAQAWLDASYSKRHTNEYKAELHALYALITGNPAAGCTNCNFQGYVDILSAYVRHYQRQSTPELMANATYSLAPGFENEQFVHESYSEVVTADNLTDKSAEFFISKGFKHAFLKNGKAIEDEAAKEDAPKLTEKQKKQAEYKEVLGTDADDKLTIAQLTEAIDAKRAEHDKQD</sequence>
<evidence type="ECO:0000313" key="1">
    <source>
        <dbReference type="EMBL" id="TGE04757.1"/>
    </source>
</evidence>
<dbReference type="RefSeq" id="WP_135436206.1">
    <property type="nucleotide sequence ID" value="NZ_SRLA01000005.1"/>
</dbReference>
<gene>
    <name evidence="1" type="ORF">EU556_21490</name>
</gene>
<name>A0A4Z0P1Y9_9BACT</name>
<protein>
    <submittedName>
        <fullName evidence="1">Uncharacterized protein</fullName>
    </submittedName>
</protein>
<dbReference type="AlphaFoldDB" id="A0A4Z0P1Y9"/>
<reference evidence="1 2" key="1">
    <citation type="submission" date="2019-04" db="EMBL/GenBank/DDBJ databases">
        <authorList>
            <person name="Feng G."/>
            <person name="Zhang J."/>
            <person name="Zhu H."/>
        </authorList>
    </citation>
    <scope>NUCLEOTIDE SEQUENCE [LARGE SCALE GENOMIC DNA]</scope>
    <source>
        <strain evidence="1 2">92R-1</strain>
    </source>
</reference>